<sequence length="1361" mass="154443">MAPQGGSGGSTQDEDAKNMFDRIGKDVYDLVKKDANDFGDELKGKLQEAKGMGELVSSPNPCELVKEYYERVNKGGDSDKRHPCGTGKDAKNEDVNRFSDKQGAECTKNTIKDSVTNSVGACAPYRRLHVCDKNMVKMDTNNDDSSKAKNDLLAEVCMAAKYEGASITLHYPQYQNKYDDSGSTMCTMLARSFADIGDIKIYNELTSTRGKTNGEAAKEYYQDKNGGNYFQLREDWWTANRHTVWKAITCSDDLKGASYFRPTCIDGKSQSQANKYCRCGNDQPGQDKPNIDPPTYFDYVPQFLRWFEEWTEDFCRKRKHKLVDAIKKCRGEDGSGEKRYCDLNGYDCKGTFSAKKKYRWDHKCTGCFLSCSHFRTWIDNQKEQFDKQRNKYDKEIKKYTNGGGGGGGRRLRRSAHGGSNVNGYEKIFYDKLKNDGYQTVDKFLDLLSKEDVCKKITEKEGGTIHFEKVNSDSTGGDGDGSNKTFSHTEYCQACPLCGVERNGKEWERKDSMDKCPPIKLYKPKGDDVGTPINFLYSGDEATEIAEKLKKFCTKTQSATGSGNGVVASVASGDKNGGSDSQDLYQKWTCYQFEDLQKDGQDVVEDEVYDQEVKDAGGLCILKKEKKTDNDPADIQKTFNDFFYYWVVHMLKDSIHWRTEKLVKCLKNEKEKCGNKKCKGDCDCFKNWIGKKKTEWTNIKEHFGKQEVFKNKGDMGNDTFLGEAMRSPDVVLDGVLEKGVLLTSIKEAYGNEKDIDHIKKLLDEEKQKNQAEEAAGTDNKNKTTIDKLLKHELKEAEDCLKKQEECKEQEEATRARARADSPSAPSPPPEEEEDEEDDEDDVSHVGDEETEETKVVDQVEGEGEPEVSKPEQVPEQPESQPESQPEPTEESNETTDRGELQEEEEEGEAPQPQDHNKTEPQADENEPSVPEQTNEEDRAPPPAAPPKEKTQSKKRPKPKITLNEYKLNDVLLPSAFPLSVGIAFAALSYFVLKKKTKSTIDLFRVINIPKGNYGIPTLKSKNRYIPYKSAQYKGKTYIYMEGDSSGDEKYAFMSDTTDVTSSESEYEEIDINDIYVPGSPKYKTLIEVVLEPSGNNTTASGKNTTASGNNTTASGKNTPSDTQNDIQNDGIPSNKFSDNEWNTLKHDFISQYLQSEQPNDVPNDYKNGNIPFNTQPNTLYFDNNQEKPFITSIHDRNLYNGEEYSYNVNMVNSMDDIPINRDNNDVYSGIDLINDSLNNNKVDIYDEVLKRKENELFGTNHPKHTNTHNVTKSSNSDPIDNQLDLFHKWLDRHRDMCEQWNNKEEVLDKLKEEWNKDNNKHNGENTINKTLNTDVSIHIHMDDPKPTNEFIFMSFIYLYRSL</sequence>
<feature type="compositionally biased region" description="Acidic residues" evidence="1">
    <location>
        <begin position="828"/>
        <end position="840"/>
    </location>
</feature>
<dbReference type="InterPro" id="IPR044932">
    <property type="entry name" value="PfEMP1_ATS_sf"/>
</dbReference>
<dbReference type="Pfam" id="PF15445">
    <property type="entry name" value="ATS"/>
    <property type="match status" value="1"/>
</dbReference>
<dbReference type="GO" id="GO:0046789">
    <property type="term" value="F:host cell surface receptor binding"/>
    <property type="evidence" value="ECO:0007669"/>
    <property type="project" value="InterPro"/>
</dbReference>
<dbReference type="SUPFAM" id="SSF140924">
    <property type="entry name" value="Duffy binding domain-like"/>
    <property type="match status" value="2"/>
</dbReference>
<accession>A0A024VTC6</accession>
<dbReference type="Pfam" id="PF05424">
    <property type="entry name" value="Duffy_binding"/>
    <property type="match status" value="1"/>
</dbReference>
<dbReference type="FunFam" id="1.10.1900.40:FF:000001">
    <property type="entry name" value="Erythrocyte membrane protein 1"/>
    <property type="match status" value="1"/>
</dbReference>
<dbReference type="GO" id="GO:0016020">
    <property type="term" value="C:membrane"/>
    <property type="evidence" value="ECO:0007669"/>
    <property type="project" value="InterPro"/>
</dbReference>
<dbReference type="FunFam" id="1.20.58.830:FF:000004">
    <property type="entry name" value="Erythrocyte membrane protein 1, PfEMP1"/>
    <property type="match status" value="1"/>
</dbReference>
<dbReference type="InterPro" id="IPR004258">
    <property type="entry name" value="DBL"/>
</dbReference>
<evidence type="ECO:0000259" key="4">
    <source>
        <dbReference type="Pfam" id="PF15445"/>
    </source>
</evidence>
<feature type="domain" description="Plasmodium falciparum erythrocyte membrane protein 1 acidic terminal segment" evidence="4">
    <location>
        <begin position="975"/>
        <end position="1352"/>
    </location>
</feature>
<dbReference type="Gene3D" id="1.10.1900.40">
    <property type="entry name" value="Acidic terminal segments, variant surface antigen of PfEMP1"/>
    <property type="match status" value="2"/>
</dbReference>
<evidence type="ECO:0000259" key="2">
    <source>
        <dbReference type="Pfam" id="PF03011"/>
    </source>
</evidence>
<feature type="region of interest" description="Disordered" evidence="1">
    <location>
        <begin position="74"/>
        <end position="93"/>
    </location>
</feature>
<dbReference type="InterPro" id="IPR054595">
    <property type="entry name" value="DBL_C"/>
</dbReference>
<feature type="region of interest" description="Disordered" evidence="1">
    <location>
        <begin position="1092"/>
        <end position="1131"/>
    </location>
</feature>
<organism evidence="7 8">
    <name type="scientific">Plasmodium falciparum FCH/4</name>
    <dbReference type="NCBI Taxonomy" id="1036724"/>
    <lineage>
        <taxon>Eukaryota</taxon>
        <taxon>Sar</taxon>
        <taxon>Alveolata</taxon>
        <taxon>Apicomplexa</taxon>
        <taxon>Aconoidasida</taxon>
        <taxon>Haemosporida</taxon>
        <taxon>Plasmodiidae</taxon>
        <taxon>Plasmodium</taxon>
        <taxon>Plasmodium (Laverania)</taxon>
    </lineage>
</organism>
<reference evidence="7 8" key="1">
    <citation type="submission" date="2013-02" db="EMBL/GenBank/DDBJ databases">
        <title>The Genome Annotation of Plasmodium falciparum FCH/4.</title>
        <authorList>
            <consortium name="The Broad Institute Genome Sequencing Platform"/>
            <consortium name="The Broad Institute Genome Sequencing Center for Infectious Disease"/>
            <person name="Neafsey D."/>
            <person name="Hoffman S."/>
            <person name="Volkman S."/>
            <person name="Rosenthal P."/>
            <person name="Walker B."/>
            <person name="Young S.K."/>
            <person name="Zeng Q."/>
            <person name="Gargeya S."/>
            <person name="Fitzgerald M."/>
            <person name="Haas B."/>
            <person name="Abouelleil A."/>
            <person name="Allen A.W."/>
            <person name="Alvarado L."/>
            <person name="Arachchi H.M."/>
            <person name="Berlin A.M."/>
            <person name="Chapman S.B."/>
            <person name="Gainer-Dewar J."/>
            <person name="Goldberg J."/>
            <person name="Griggs A."/>
            <person name="Gujja S."/>
            <person name="Hansen M."/>
            <person name="Howarth C."/>
            <person name="Imamovic A."/>
            <person name="Ireland A."/>
            <person name="Larimer J."/>
            <person name="McCowan C."/>
            <person name="Murphy C."/>
            <person name="Pearson M."/>
            <person name="Poon T.W."/>
            <person name="Priest M."/>
            <person name="Roberts A."/>
            <person name="Saif S."/>
            <person name="Shea T."/>
            <person name="Sisk P."/>
            <person name="Sykes S."/>
            <person name="Wortman J."/>
            <person name="Nusbaum C."/>
            <person name="Birren B."/>
        </authorList>
    </citation>
    <scope>NUCLEOTIDE SEQUENCE [LARGE SCALE GENOMIC DNA]</scope>
    <source>
        <strain evidence="7 8">FCH/4</strain>
    </source>
</reference>
<feature type="region of interest" description="Disordered" evidence="1">
    <location>
        <begin position="1257"/>
        <end position="1276"/>
    </location>
</feature>
<evidence type="ECO:0000259" key="5">
    <source>
        <dbReference type="Pfam" id="PF15447"/>
    </source>
</evidence>
<dbReference type="InterPro" id="IPR042202">
    <property type="entry name" value="Duffy-ag-bd_sf"/>
</dbReference>
<evidence type="ECO:0000313" key="7">
    <source>
        <dbReference type="EMBL" id="ETW31979.1"/>
    </source>
</evidence>
<dbReference type="Pfam" id="PF15447">
    <property type="entry name" value="NTS"/>
    <property type="match status" value="1"/>
</dbReference>
<feature type="domain" description="Duffy-binding-like" evidence="6">
    <location>
        <begin position="309"/>
        <end position="470"/>
    </location>
</feature>
<dbReference type="Proteomes" id="UP000030656">
    <property type="component" value="Unassembled WGS sequence"/>
</dbReference>
<name>A0A024VTC6_PLAFA</name>
<feature type="compositionally biased region" description="Low complexity" evidence="1">
    <location>
        <begin position="869"/>
        <end position="885"/>
    </location>
</feature>
<proteinExistence type="predicted"/>
<evidence type="ECO:0000313" key="8">
    <source>
        <dbReference type="Proteomes" id="UP000030656"/>
    </source>
</evidence>
<dbReference type="InterPro" id="IPR008602">
    <property type="entry name" value="Duffy-antigen-binding"/>
</dbReference>
<feature type="compositionally biased region" description="Basic and acidic residues" evidence="1">
    <location>
        <begin position="809"/>
        <end position="818"/>
    </location>
</feature>
<reference evidence="7 8" key="2">
    <citation type="submission" date="2013-02" db="EMBL/GenBank/DDBJ databases">
        <title>The Genome Sequence of Plasmodium falciparum FCH/4.</title>
        <authorList>
            <consortium name="The Broad Institute Genome Sequencing Platform"/>
            <consortium name="The Broad Institute Genome Sequencing Center for Infectious Disease"/>
            <person name="Neafsey D."/>
            <person name="Cheeseman I."/>
            <person name="Volkman S."/>
            <person name="Adams J."/>
            <person name="Walker B."/>
            <person name="Young S.K."/>
            <person name="Zeng Q."/>
            <person name="Gargeya S."/>
            <person name="Fitzgerald M."/>
            <person name="Haas B."/>
            <person name="Abouelleil A."/>
            <person name="Alvarado L."/>
            <person name="Arachchi H.M."/>
            <person name="Berlin A.M."/>
            <person name="Chapman S.B."/>
            <person name="Dewar J."/>
            <person name="Goldberg J."/>
            <person name="Griggs A."/>
            <person name="Gujja S."/>
            <person name="Hansen M."/>
            <person name="Howarth C."/>
            <person name="Imamovic A."/>
            <person name="Larimer J."/>
            <person name="McCowan C."/>
            <person name="Murphy C."/>
            <person name="Neiman D."/>
            <person name="Pearson M."/>
            <person name="Priest M."/>
            <person name="Roberts A."/>
            <person name="Saif S."/>
            <person name="Shea T."/>
            <person name="Sisk P."/>
            <person name="Sykes S."/>
            <person name="Wortman J."/>
            <person name="Nusbaum C."/>
            <person name="Birren B."/>
        </authorList>
    </citation>
    <scope>NUCLEOTIDE SEQUENCE [LARGE SCALE GENOMIC DNA]</scope>
    <source>
        <strain evidence="7 8">FCH/4</strain>
    </source>
</reference>
<dbReference type="Pfam" id="PF03011">
    <property type="entry name" value="PFEMP"/>
    <property type="match status" value="1"/>
</dbReference>
<dbReference type="Pfam" id="PF22672">
    <property type="entry name" value="DBL_C"/>
    <property type="match status" value="1"/>
</dbReference>
<feature type="compositionally biased region" description="Polar residues" evidence="1">
    <location>
        <begin position="1115"/>
        <end position="1131"/>
    </location>
</feature>
<evidence type="ECO:0000259" key="3">
    <source>
        <dbReference type="Pfam" id="PF05424"/>
    </source>
</evidence>
<dbReference type="InterPro" id="IPR029210">
    <property type="entry name" value="PfEMP1_NTS"/>
</dbReference>
<dbReference type="FunFam" id="1.10.1900.40:FF:000005">
    <property type="entry name" value="Erythrocyte membrane protein 1, PfEMP1"/>
    <property type="match status" value="1"/>
</dbReference>
<evidence type="ECO:0008006" key="9">
    <source>
        <dbReference type="Google" id="ProtNLM"/>
    </source>
</evidence>
<feature type="compositionally biased region" description="Low complexity" evidence="1">
    <location>
        <begin position="1099"/>
        <end position="1114"/>
    </location>
</feature>
<feature type="region of interest" description="Disordered" evidence="1">
    <location>
        <begin position="809"/>
        <end position="959"/>
    </location>
</feature>
<gene>
    <name evidence="7" type="ORF">PFFCH_00631</name>
</gene>
<feature type="domain" description="Plasmodium falciparum erythrocyte membrane protein-1 N-terminal segment" evidence="5">
    <location>
        <begin position="15"/>
        <end position="50"/>
    </location>
</feature>
<dbReference type="Gene3D" id="1.20.58.830">
    <property type="match status" value="2"/>
</dbReference>
<evidence type="ECO:0000256" key="1">
    <source>
        <dbReference type="SAM" id="MobiDB-lite"/>
    </source>
</evidence>
<evidence type="ECO:0000259" key="6">
    <source>
        <dbReference type="Pfam" id="PF22672"/>
    </source>
</evidence>
<protein>
    <recommendedName>
        <fullName evidence="9">Erythrocyte membrane protein 1</fullName>
    </recommendedName>
</protein>
<feature type="region of interest" description="Disordered" evidence="1">
    <location>
        <begin position="396"/>
        <end position="416"/>
    </location>
</feature>
<dbReference type="EMBL" id="KI927821">
    <property type="protein sequence ID" value="ETW31979.1"/>
    <property type="molecule type" value="Genomic_DNA"/>
</dbReference>
<feature type="domain" description="Duffy-antigen binding" evidence="3">
    <location>
        <begin position="120"/>
        <end position="305"/>
    </location>
</feature>
<feature type="compositionally biased region" description="Polar residues" evidence="1">
    <location>
        <begin position="1266"/>
        <end position="1276"/>
    </location>
</feature>
<feature type="domain" description="Duffy-binding-like" evidence="2">
    <location>
        <begin position="641"/>
        <end position="804"/>
    </location>
</feature>
<feature type="compositionally biased region" description="Basic and acidic residues" evidence="1">
    <location>
        <begin position="841"/>
        <end position="856"/>
    </location>
</feature>
<dbReference type="InterPro" id="IPR029211">
    <property type="entry name" value="PfEMP1_ATS"/>
</dbReference>
<dbReference type="Gene3D" id="1.20.1310.20">
    <property type="entry name" value="Duffy-antigen binding domain"/>
    <property type="match status" value="1"/>
</dbReference>
<dbReference type="FunFam" id="1.20.58.830:FF:000003">
    <property type="entry name" value="Erythrocyte membrane protein 1, PfEMP1"/>
    <property type="match status" value="1"/>
</dbReference>